<keyword evidence="3" id="KW-0862">Zinc</keyword>
<feature type="compositionally biased region" description="Low complexity" evidence="5">
    <location>
        <begin position="1"/>
        <end position="10"/>
    </location>
</feature>
<name>A0A166YN83_9HYPO</name>
<dbReference type="AlphaFoldDB" id="A0A166YN83"/>
<protein>
    <submittedName>
        <fullName evidence="7">SLX8 protein</fullName>
    </submittedName>
</protein>
<dbReference type="SMART" id="SM00184">
    <property type="entry name" value="RING"/>
    <property type="match status" value="1"/>
</dbReference>
<accession>A0A166YN83</accession>
<evidence type="ECO:0000313" key="8">
    <source>
        <dbReference type="Proteomes" id="UP000076863"/>
    </source>
</evidence>
<dbReference type="Pfam" id="PF13923">
    <property type="entry name" value="zf-C3HC4_2"/>
    <property type="match status" value="1"/>
</dbReference>
<sequence>MSLASASPRRASLDSDVIHIATSPLPSSPRPHTARSRHRHQALQPPATTTGALPPARSSSPRHHAHVSSAALNNTTNNNASPPRHINNYFSPSPSPSRRLRHSLSSQHRPLRSAAADPVTGNNRVRALPAAAASSYDQHLIDEFLRNEFYSTTSPYASFTNPPPPSHDDIYQGNSYTDLHSRITTTTTTITTQNSDCMGRANDAAADVPDSPSQQLQAGPSANTTQNTDFSLNDESQYSPLFPDLLDDQGVTETAATSFSGTMPAATTTLRRGHSDILRTPKRQRGNLPAERLVPPQERLKPLGPEEALFGDVPPAPTAVAENDLDEENFTTIDLTEATGVLPELREPIVDNRIKIAAFQCAICMDDVVGLTVTYCGHLFCAICLHQSLTNVESLKGRCPMCRSKIDTKLRGSYTTKTKGFWPLELKLMTKTRRGKRKAEDITK</sequence>
<evidence type="ECO:0000259" key="6">
    <source>
        <dbReference type="PROSITE" id="PS50089"/>
    </source>
</evidence>
<dbReference type="GO" id="GO:0008270">
    <property type="term" value="F:zinc ion binding"/>
    <property type="evidence" value="ECO:0007669"/>
    <property type="project" value="UniProtKB-KW"/>
</dbReference>
<proteinExistence type="predicted"/>
<gene>
    <name evidence="7" type="ORF">BBO_07790</name>
</gene>
<evidence type="ECO:0000256" key="2">
    <source>
        <dbReference type="ARBA" id="ARBA00022771"/>
    </source>
</evidence>
<comment type="caution">
    <text evidence="7">The sequence shown here is derived from an EMBL/GenBank/DDBJ whole genome shotgun (WGS) entry which is preliminary data.</text>
</comment>
<dbReference type="InterPro" id="IPR049627">
    <property type="entry name" value="SLX8"/>
</dbReference>
<dbReference type="PROSITE" id="PS50089">
    <property type="entry name" value="ZF_RING_2"/>
    <property type="match status" value="1"/>
</dbReference>
<dbReference type="PROSITE" id="PS00518">
    <property type="entry name" value="ZF_RING_1"/>
    <property type="match status" value="1"/>
</dbReference>
<dbReference type="PANTHER" id="PTHR47094">
    <property type="entry name" value="ELFLESS, ISOFORM B"/>
    <property type="match status" value="1"/>
</dbReference>
<dbReference type="GO" id="GO:0033768">
    <property type="term" value="C:SUMO-targeted ubiquitin ligase complex"/>
    <property type="evidence" value="ECO:0007669"/>
    <property type="project" value="TreeGrafter"/>
</dbReference>
<evidence type="ECO:0000256" key="1">
    <source>
        <dbReference type="ARBA" id="ARBA00022723"/>
    </source>
</evidence>
<feature type="region of interest" description="Disordered" evidence="5">
    <location>
        <begin position="1"/>
        <end position="120"/>
    </location>
</feature>
<dbReference type="GO" id="GO:0006511">
    <property type="term" value="P:ubiquitin-dependent protein catabolic process"/>
    <property type="evidence" value="ECO:0007669"/>
    <property type="project" value="TreeGrafter"/>
</dbReference>
<dbReference type="InterPro" id="IPR017907">
    <property type="entry name" value="Znf_RING_CS"/>
</dbReference>
<feature type="domain" description="RING-type" evidence="6">
    <location>
        <begin position="361"/>
        <end position="403"/>
    </location>
</feature>
<dbReference type="InterPro" id="IPR013083">
    <property type="entry name" value="Znf_RING/FYVE/PHD"/>
</dbReference>
<organism evidence="7 8">
    <name type="scientific">Beauveria brongniartii RCEF 3172</name>
    <dbReference type="NCBI Taxonomy" id="1081107"/>
    <lineage>
        <taxon>Eukaryota</taxon>
        <taxon>Fungi</taxon>
        <taxon>Dikarya</taxon>
        <taxon>Ascomycota</taxon>
        <taxon>Pezizomycotina</taxon>
        <taxon>Sordariomycetes</taxon>
        <taxon>Hypocreomycetidae</taxon>
        <taxon>Hypocreales</taxon>
        <taxon>Cordycipitaceae</taxon>
        <taxon>Beauveria</taxon>
        <taxon>Beauveria brongniartii</taxon>
    </lineage>
</organism>
<keyword evidence="2 4" id="KW-0863">Zinc-finger</keyword>
<reference evidence="7 8" key="1">
    <citation type="journal article" date="2016" name="Genome Biol. Evol.">
        <title>Divergent and convergent evolution of fungal pathogenicity.</title>
        <authorList>
            <person name="Shang Y."/>
            <person name="Xiao G."/>
            <person name="Zheng P."/>
            <person name="Cen K."/>
            <person name="Zhan S."/>
            <person name="Wang C."/>
        </authorList>
    </citation>
    <scope>NUCLEOTIDE SEQUENCE [LARGE SCALE GENOMIC DNA]</scope>
    <source>
        <strain evidence="7 8">RCEF 3172</strain>
    </source>
</reference>
<feature type="compositionally biased region" description="Low complexity" evidence="5">
    <location>
        <begin position="42"/>
        <end position="56"/>
    </location>
</feature>
<evidence type="ECO:0000256" key="5">
    <source>
        <dbReference type="SAM" id="MobiDB-lite"/>
    </source>
</evidence>
<dbReference type="OrthoDB" id="6270329at2759"/>
<dbReference type="EMBL" id="AZHA01000032">
    <property type="protein sequence ID" value="OAA37091.1"/>
    <property type="molecule type" value="Genomic_DNA"/>
</dbReference>
<feature type="compositionally biased region" description="Basic residues" evidence="5">
    <location>
        <begin position="32"/>
        <end position="41"/>
    </location>
</feature>
<dbReference type="Proteomes" id="UP000076863">
    <property type="component" value="Unassembled WGS sequence"/>
</dbReference>
<keyword evidence="8" id="KW-1185">Reference proteome</keyword>
<keyword evidence="1" id="KW-0479">Metal-binding</keyword>
<dbReference type="GO" id="GO:0140082">
    <property type="term" value="F:SUMO-ubiquitin ligase activity"/>
    <property type="evidence" value="ECO:0007669"/>
    <property type="project" value="TreeGrafter"/>
</dbReference>
<dbReference type="Gene3D" id="3.30.40.10">
    <property type="entry name" value="Zinc/RING finger domain, C3HC4 (zinc finger)"/>
    <property type="match status" value="1"/>
</dbReference>
<dbReference type="PANTHER" id="PTHR47094:SF1">
    <property type="entry name" value="RING-TYPE E3 UBIQUITIN TRANSFERASE"/>
    <property type="match status" value="1"/>
</dbReference>
<evidence type="ECO:0000256" key="3">
    <source>
        <dbReference type="ARBA" id="ARBA00022833"/>
    </source>
</evidence>
<dbReference type="GO" id="GO:0061630">
    <property type="term" value="F:ubiquitin protein ligase activity"/>
    <property type="evidence" value="ECO:0007669"/>
    <property type="project" value="InterPro"/>
</dbReference>
<dbReference type="InterPro" id="IPR001841">
    <property type="entry name" value="Znf_RING"/>
</dbReference>
<dbReference type="SUPFAM" id="SSF57850">
    <property type="entry name" value="RING/U-box"/>
    <property type="match status" value="1"/>
</dbReference>
<feature type="region of interest" description="Disordered" evidence="5">
    <location>
        <begin position="194"/>
        <end position="288"/>
    </location>
</feature>
<dbReference type="GO" id="GO:0032183">
    <property type="term" value="F:SUMO binding"/>
    <property type="evidence" value="ECO:0007669"/>
    <property type="project" value="TreeGrafter"/>
</dbReference>
<feature type="compositionally biased region" description="Low complexity" evidence="5">
    <location>
        <begin position="68"/>
        <end position="81"/>
    </location>
</feature>
<evidence type="ECO:0000256" key="4">
    <source>
        <dbReference type="PROSITE-ProRule" id="PRU00175"/>
    </source>
</evidence>
<feature type="compositionally biased region" description="Polar residues" evidence="5">
    <location>
        <begin position="251"/>
        <end position="270"/>
    </location>
</feature>
<feature type="compositionally biased region" description="Polar residues" evidence="5">
    <location>
        <begin position="211"/>
        <end position="239"/>
    </location>
</feature>
<evidence type="ECO:0000313" key="7">
    <source>
        <dbReference type="EMBL" id="OAA37091.1"/>
    </source>
</evidence>